<dbReference type="Proteomes" id="UP000075886">
    <property type="component" value="Unassembled WGS sequence"/>
</dbReference>
<organism evidence="1 2">
    <name type="scientific">Anopheles farauti</name>
    <dbReference type="NCBI Taxonomy" id="69004"/>
    <lineage>
        <taxon>Eukaryota</taxon>
        <taxon>Metazoa</taxon>
        <taxon>Ecdysozoa</taxon>
        <taxon>Arthropoda</taxon>
        <taxon>Hexapoda</taxon>
        <taxon>Insecta</taxon>
        <taxon>Pterygota</taxon>
        <taxon>Neoptera</taxon>
        <taxon>Endopterygota</taxon>
        <taxon>Diptera</taxon>
        <taxon>Nematocera</taxon>
        <taxon>Culicoidea</taxon>
        <taxon>Culicidae</taxon>
        <taxon>Anophelinae</taxon>
        <taxon>Anopheles</taxon>
    </lineage>
</organism>
<evidence type="ECO:0000313" key="2">
    <source>
        <dbReference type="Proteomes" id="UP000075886"/>
    </source>
</evidence>
<protein>
    <submittedName>
        <fullName evidence="1">Uncharacterized protein</fullName>
    </submittedName>
</protein>
<dbReference type="VEuPathDB" id="VectorBase:AFAF011233"/>
<keyword evidence="2" id="KW-1185">Reference proteome</keyword>
<dbReference type="AlphaFoldDB" id="A0A182QJ40"/>
<evidence type="ECO:0000313" key="1">
    <source>
        <dbReference type="EnsemblMetazoa" id="AFAF011233-PA"/>
    </source>
</evidence>
<accession>A0A182QJ40</accession>
<dbReference type="EMBL" id="AXCN02001918">
    <property type="status" value="NOT_ANNOTATED_CDS"/>
    <property type="molecule type" value="Genomic_DNA"/>
</dbReference>
<dbReference type="EnsemblMetazoa" id="AFAF011233-RA">
    <property type="protein sequence ID" value="AFAF011233-PA"/>
    <property type="gene ID" value="AFAF011233"/>
</dbReference>
<sequence>MAEFLGSVLRRSGRFLFTLGRDHLGTGFTGGLGFRCHRTLQLYRQTHVLTRKLHATGDCHSLAEDFVQMPGAHGVAKRGLRQQPGRVMSVFDVRNRHGGIRHTIVHYGVHRHGDAVLDEQAERHREDDEDPG</sequence>
<reference evidence="1" key="2">
    <citation type="submission" date="2020-05" db="UniProtKB">
        <authorList>
            <consortium name="EnsemblMetazoa"/>
        </authorList>
    </citation>
    <scope>IDENTIFICATION</scope>
    <source>
        <strain evidence="1">FAR1</strain>
    </source>
</reference>
<name>A0A182QJ40_9DIPT</name>
<proteinExistence type="predicted"/>
<reference evidence="2" key="1">
    <citation type="submission" date="2014-01" db="EMBL/GenBank/DDBJ databases">
        <title>The Genome Sequence of Anopheles farauti FAR1 (V2).</title>
        <authorList>
            <consortium name="The Broad Institute Genomics Platform"/>
            <person name="Neafsey D.E."/>
            <person name="Besansky N."/>
            <person name="Howell P."/>
            <person name="Walton C."/>
            <person name="Young S.K."/>
            <person name="Zeng Q."/>
            <person name="Gargeya S."/>
            <person name="Fitzgerald M."/>
            <person name="Haas B."/>
            <person name="Abouelleil A."/>
            <person name="Allen A.W."/>
            <person name="Alvarado L."/>
            <person name="Arachchi H.M."/>
            <person name="Berlin A.M."/>
            <person name="Chapman S.B."/>
            <person name="Gainer-Dewar J."/>
            <person name="Goldberg J."/>
            <person name="Griggs A."/>
            <person name="Gujja S."/>
            <person name="Hansen M."/>
            <person name="Howarth C."/>
            <person name="Imamovic A."/>
            <person name="Ireland A."/>
            <person name="Larimer J."/>
            <person name="McCowan C."/>
            <person name="Murphy C."/>
            <person name="Pearson M."/>
            <person name="Poon T.W."/>
            <person name="Priest M."/>
            <person name="Roberts A."/>
            <person name="Saif S."/>
            <person name="Shea T."/>
            <person name="Sisk P."/>
            <person name="Sykes S."/>
            <person name="Wortman J."/>
            <person name="Nusbaum C."/>
            <person name="Birren B."/>
        </authorList>
    </citation>
    <scope>NUCLEOTIDE SEQUENCE [LARGE SCALE GENOMIC DNA]</scope>
    <source>
        <strain evidence="2">FAR1</strain>
    </source>
</reference>